<evidence type="ECO:0000313" key="3">
    <source>
        <dbReference type="Proteomes" id="UP000694257"/>
    </source>
</evidence>
<dbReference type="InterPro" id="IPR011600">
    <property type="entry name" value="Pept_C14_caspase"/>
</dbReference>
<organism evidence="2 3">
    <name type="scientific">Nocardia iowensis</name>
    <dbReference type="NCBI Taxonomy" id="204891"/>
    <lineage>
        <taxon>Bacteria</taxon>
        <taxon>Bacillati</taxon>
        <taxon>Actinomycetota</taxon>
        <taxon>Actinomycetes</taxon>
        <taxon>Mycobacteriales</taxon>
        <taxon>Nocardiaceae</taxon>
        <taxon>Nocardia</taxon>
    </lineage>
</organism>
<dbReference type="Proteomes" id="UP000694257">
    <property type="component" value="Chromosome"/>
</dbReference>
<dbReference type="RefSeq" id="WP_218476648.1">
    <property type="nucleotide sequence ID" value="NZ_BAABJN010000018.1"/>
</dbReference>
<protein>
    <submittedName>
        <fullName evidence="2">Caspase family protein</fullName>
    </submittedName>
</protein>
<dbReference type="PROSITE" id="PS00018">
    <property type="entry name" value="EF_HAND_1"/>
    <property type="match status" value="1"/>
</dbReference>
<dbReference type="NCBIfam" id="NF047832">
    <property type="entry name" value="caspase_w_EACC1"/>
    <property type="match status" value="1"/>
</dbReference>
<feature type="domain" description="Peptidase C14 caspase" evidence="1">
    <location>
        <begin position="12"/>
        <end position="235"/>
    </location>
</feature>
<dbReference type="Pfam" id="PF00656">
    <property type="entry name" value="Peptidase_C14"/>
    <property type="match status" value="1"/>
</dbReference>
<keyword evidence="3" id="KW-1185">Reference proteome</keyword>
<dbReference type="InterPro" id="IPR018247">
    <property type="entry name" value="EF_Hand_1_Ca_BS"/>
</dbReference>
<evidence type="ECO:0000313" key="2">
    <source>
        <dbReference type="EMBL" id="QXN94191.1"/>
    </source>
</evidence>
<gene>
    <name evidence="2" type="ORF">KV110_14675</name>
</gene>
<reference evidence="2 3" key="1">
    <citation type="submission" date="2021-07" db="EMBL/GenBank/DDBJ databases">
        <title>Whole Genome Sequence of Nocardia Iowensis.</title>
        <authorList>
            <person name="Lamm A."/>
            <person name="Collins-Fairclough A.M."/>
            <person name="Bunk B."/>
            <person name="Sproer C."/>
        </authorList>
    </citation>
    <scope>NUCLEOTIDE SEQUENCE [LARGE SCALE GENOMIC DNA]</scope>
    <source>
        <strain evidence="2 3">NRRL 5646</strain>
    </source>
</reference>
<name>A0ABX8RYB3_NOCIO</name>
<proteinExistence type="predicted"/>
<dbReference type="EMBL" id="CP078145">
    <property type="protein sequence ID" value="QXN94191.1"/>
    <property type="molecule type" value="Genomic_DNA"/>
</dbReference>
<accession>A0ABX8RYB3</accession>
<sequence>MAEELVTPARDALILACGEVRDPSLPVLSSAGADALAFSQVLADPTIGGFRTRILTSPESQPARRAVEEFLGNRRRDDLLLLYFSGHGQLDEHARLHLATADTEIGLLHSTSLAADFLNGRMDASRSRRIVVVLDCCYAGAFPLGAKGTPEPAHFLEGAGRAVLASSEALSPSYEAVEPHRGSLFTRALARGLATGAADLDGDGRIEVGELYRYAHDLVQQIRPEQRPVLRSRITGGLVIAFRSPTGLVFPRGTDEWSVSSPDVASDEEMVGFGLARVTPTMAAVVERFNRQNLDRHLEILGLTLTTGWPTLRGMIDHGMLDGWQLVIYCLCPDYLREHPEEYQSVWAAMAESKLAEMADLARSPSMLVRRGIGLQVRTYRSFPGVHGWRFGRNEVVMAVSRWDTGTGKLAEPYGPFEHAKADDNSARGRACKETFENWLGRAEASSTVRFSAP</sequence>
<evidence type="ECO:0000259" key="1">
    <source>
        <dbReference type="Pfam" id="PF00656"/>
    </source>
</evidence>